<dbReference type="AlphaFoldDB" id="A0A1I1ESK4"/>
<dbReference type="Proteomes" id="UP000199058">
    <property type="component" value="Unassembled WGS sequence"/>
</dbReference>
<keyword evidence="1" id="KW-0472">Membrane</keyword>
<gene>
    <name evidence="2" type="ORF">SAMN05660443_0685</name>
</gene>
<feature type="transmembrane region" description="Helical" evidence="1">
    <location>
        <begin position="23"/>
        <end position="46"/>
    </location>
</feature>
<sequence>MTEGTPPNQPEKRSPANRRKRRWLLGLLIFFLFLPLLLAIITYWVLRSPLLHSQIWPRIQPIIAEETGFQVDLASLKLDLLGQVQVTGIAVRNLEPQADFCEDLELTLDEVDLQFRPWPLLSGELQVDLLAVRNLDVRGCLLVDLPPPVPPTEPPPSPEEQLAPILELLDEPPLAIHLHRLLLEGIKADLQIQIPAEQLKIAWQGQVDLDTQLQWTQNELKGQLQGQLLSLAPLQVDQQAEESLQLSVLPQIQANLGWQLERNSPWSLELNPLALDVQLQDLDLQLQSDDVQLTANWPEYQFKLEDAGHLSLMLDGDWPLTSELLLTSQLKTGHLSLQTPEIVLNTQLHQGLRLEALGHLDLLNPNLENLQLEMASQQGVKDLQLTAEGETLSLQSLLLTFQAGSYGEKLDTSANQGDFLLGVSLDLLELEAEPLLNPLNLHPQLQIQLSQDLSQARLTSNLNLDQLQLLDLDIEVFNRPEQLEMNQQLQLSIPLALKEYLAEAQELEVLGALALKLQGQTRWQHDQADLFQADLEALPWGQLHQDLQLTLSQESTPSGDLHLIQPLVTELEIFSDLDAEQHQVRLNLHSEILHPPLLQPLPFAFNLNVQADTALERLVTEGLINLDQNRLVNWQFNLDNLPRLAQLQGQLDVQLLPEWQQFIEEVAELKAFGPIHWQQGLDLQIAHPYARLEELDPERLDALDVTALLTSRLNQPEPPAGAEIRLLDALEVEQRLAWSTEAANLDVRLLLPGALLPEGMEVNGINLLLAVQSDSGLEPEQLNLQLKLDQQQLSLPDQLLLEALAFDLQLGLQLLGEQLTTEVALNTQADRLALLLTDQEPLEVAELLFPLVMLASTEVDLASEQVFVHSLLLTLGDAWLEQTLSAESDFSGERLLAEGQTQLRLRDNLFSAITGPMQGSGSLLIPWSISLVDLSQLSLNALAQFEQLSLSLPEASIEQLDGQISIQQELDLVDFERLRFSYLLEPDAFQRVDFNRVEPWLDGRQDFSLERLAAEDLALGPLEATFSIQQNLIRLQDFSLQALGGEVAGQFYLDVNPAGWRLGLLSRVSRLDLRELLPETLAATAYSPVNARTAFEFDFSQRLAEGRIDLTDINRTQLLQLLDIIDPDHRDPQLATARSGLRAAHPRWVRVEMQNGLMDLTLSLSLFRDPIRVRNLPLTPLIERFAEEALLLPELLPLESAP</sequence>
<organism evidence="2 3">
    <name type="scientific">Marinospirillum celere</name>
    <dbReference type="NCBI Taxonomy" id="1122252"/>
    <lineage>
        <taxon>Bacteria</taxon>
        <taxon>Pseudomonadati</taxon>
        <taxon>Pseudomonadota</taxon>
        <taxon>Gammaproteobacteria</taxon>
        <taxon>Oceanospirillales</taxon>
        <taxon>Oceanospirillaceae</taxon>
        <taxon>Marinospirillum</taxon>
    </lineage>
</organism>
<protein>
    <submittedName>
        <fullName evidence="2">Uncharacterized protein</fullName>
    </submittedName>
</protein>
<accession>A0A1I1ESK4</accession>
<keyword evidence="3" id="KW-1185">Reference proteome</keyword>
<keyword evidence="1" id="KW-0812">Transmembrane</keyword>
<dbReference type="RefSeq" id="WP_091959170.1">
    <property type="nucleotide sequence ID" value="NZ_FOLH01000001.1"/>
</dbReference>
<evidence type="ECO:0000313" key="2">
    <source>
        <dbReference type="EMBL" id="SFB87900.1"/>
    </source>
</evidence>
<dbReference type="GO" id="GO:0005886">
    <property type="term" value="C:plasma membrane"/>
    <property type="evidence" value="ECO:0007669"/>
    <property type="project" value="TreeGrafter"/>
</dbReference>
<proteinExistence type="predicted"/>
<reference evidence="2 3" key="1">
    <citation type="submission" date="2016-10" db="EMBL/GenBank/DDBJ databases">
        <authorList>
            <person name="de Groot N.N."/>
        </authorList>
    </citation>
    <scope>NUCLEOTIDE SEQUENCE [LARGE SCALE GENOMIC DNA]</scope>
    <source>
        <strain evidence="2 3">DSM 18438</strain>
    </source>
</reference>
<dbReference type="InterPro" id="IPR052894">
    <property type="entry name" value="AsmA-related"/>
</dbReference>
<dbReference type="EMBL" id="FOLH01000001">
    <property type="protein sequence ID" value="SFB87900.1"/>
    <property type="molecule type" value="Genomic_DNA"/>
</dbReference>
<evidence type="ECO:0000313" key="3">
    <source>
        <dbReference type="Proteomes" id="UP000199058"/>
    </source>
</evidence>
<dbReference type="STRING" id="1122252.SAMN05660443_0685"/>
<evidence type="ECO:0000256" key="1">
    <source>
        <dbReference type="SAM" id="Phobius"/>
    </source>
</evidence>
<dbReference type="PANTHER" id="PTHR30441:SF8">
    <property type="entry name" value="DUF748 DOMAIN-CONTAINING PROTEIN"/>
    <property type="match status" value="1"/>
</dbReference>
<keyword evidence="1" id="KW-1133">Transmembrane helix</keyword>
<dbReference type="PANTHER" id="PTHR30441">
    <property type="entry name" value="DUF748 DOMAIN-CONTAINING PROTEIN"/>
    <property type="match status" value="1"/>
</dbReference>
<name>A0A1I1ESK4_9GAMM</name>
<dbReference type="GO" id="GO:0090313">
    <property type="term" value="P:regulation of protein targeting to membrane"/>
    <property type="evidence" value="ECO:0007669"/>
    <property type="project" value="TreeGrafter"/>
</dbReference>
<dbReference type="OrthoDB" id="6110391at2"/>